<evidence type="ECO:0000256" key="5">
    <source>
        <dbReference type="ARBA" id="ARBA00022985"/>
    </source>
</evidence>
<keyword evidence="1" id="KW-1003">Cell membrane</keyword>
<evidence type="ECO:0000256" key="7">
    <source>
        <dbReference type="ARBA" id="ARBA00023136"/>
    </source>
</evidence>
<name>A0A011MX98_9PROT</name>
<evidence type="ECO:0000256" key="3">
    <source>
        <dbReference type="ARBA" id="ARBA00022679"/>
    </source>
</evidence>
<gene>
    <name evidence="10" type="primary">arnC_1</name>
    <name evidence="10" type="ORF">AW08_02288</name>
</gene>
<accession>A0A011MX98</accession>
<dbReference type="InterPro" id="IPR029044">
    <property type="entry name" value="Nucleotide-diphossugar_trans"/>
</dbReference>
<evidence type="ECO:0000256" key="2">
    <source>
        <dbReference type="ARBA" id="ARBA00022676"/>
    </source>
</evidence>
<dbReference type="GO" id="GO:0009103">
    <property type="term" value="P:lipopolysaccharide biosynthetic process"/>
    <property type="evidence" value="ECO:0007669"/>
    <property type="project" value="UniProtKB-KW"/>
</dbReference>
<evidence type="ECO:0000259" key="9">
    <source>
        <dbReference type="Pfam" id="PF00535"/>
    </source>
</evidence>
<keyword evidence="6 8" id="KW-1133">Transmembrane helix</keyword>
<dbReference type="Pfam" id="PF00535">
    <property type="entry name" value="Glycos_transf_2"/>
    <property type="match status" value="1"/>
</dbReference>
<dbReference type="EC" id="2.4.2.53" evidence="10"/>
<dbReference type="CDD" id="cd04187">
    <property type="entry name" value="DPM1_like_bac"/>
    <property type="match status" value="1"/>
</dbReference>
<sequence>MSTTPAAETSSPAMPAAPLPSVSVVVPVFGSGANLRELVSRVRAALSPLVCELELILVNDGSGRGSWQLIEALARGEPQVRGLDLMHNYGQHNALLAGITRARNSIIVTMDDDLQHPPEELPKLLAAIAAGNDVAYGKPQRREHSPWRNLASRLTKRAMRVALGAEMAERSSAFRMFRAELKEGFAGFRDPQVSIDVLLSWSADRVACVAVDHHPRRQGRSGYDLGKLLTITLGMLTGYSALPLRLASGLGLLSAALGLGLLLWLLPSLLLPDGPAPGLTLIAALIALFAGLQLLAIGVVGEYLARMHFRTLGKPAFVIRTDTATKPPQETQQA</sequence>
<dbReference type="SUPFAM" id="SSF53448">
    <property type="entry name" value="Nucleotide-diphospho-sugar transferases"/>
    <property type="match status" value="1"/>
</dbReference>
<dbReference type="PATRIC" id="fig|1454001.3.peg.2291"/>
<keyword evidence="4 8" id="KW-0812">Transmembrane</keyword>
<dbReference type="GO" id="GO:0005886">
    <property type="term" value="C:plasma membrane"/>
    <property type="evidence" value="ECO:0007669"/>
    <property type="project" value="TreeGrafter"/>
</dbReference>
<dbReference type="AlphaFoldDB" id="A0A011MX98"/>
<keyword evidence="5" id="KW-0448">Lipopolysaccharide biosynthesis</keyword>
<dbReference type="Proteomes" id="UP000020218">
    <property type="component" value="Unassembled WGS sequence"/>
</dbReference>
<dbReference type="InterPro" id="IPR050256">
    <property type="entry name" value="Glycosyltransferase_2"/>
</dbReference>
<evidence type="ECO:0000256" key="6">
    <source>
        <dbReference type="ARBA" id="ARBA00022989"/>
    </source>
</evidence>
<protein>
    <submittedName>
        <fullName evidence="10">Undecaprenyl-phosphate 4-deoxy-4-formamido-L-arabinose transferase</fullName>
        <ecNumber evidence="10">2.4.2.53</ecNumber>
    </submittedName>
</protein>
<keyword evidence="11" id="KW-1185">Reference proteome</keyword>
<keyword evidence="7 8" id="KW-0472">Membrane</keyword>
<feature type="transmembrane region" description="Helical" evidence="8">
    <location>
        <begin position="278"/>
        <end position="305"/>
    </location>
</feature>
<dbReference type="EMBL" id="JFAX01000012">
    <property type="protein sequence ID" value="EXI67186.1"/>
    <property type="molecule type" value="Genomic_DNA"/>
</dbReference>
<keyword evidence="2 10" id="KW-0328">Glycosyltransferase</keyword>
<evidence type="ECO:0000256" key="8">
    <source>
        <dbReference type="SAM" id="Phobius"/>
    </source>
</evidence>
<proteinExistence type="predicted"/>
<dbReference type="GO" id="GO:0099621">
    <property type="term" value="F:undecaprenyl-phosphate 4-deoxy-4-formamido-L-arabinose transferase activity"/>
    <property type="evidence" value="ECO:0007669"/>
    <property type="project" value="UniProtKB-EC"/>
</dbReference>
<dbReference type="InterPro" id="IPR001173">
    <property type="entry name" value="Glyco_trans_2-like"/>
</dbReference>
<evidence type="ECO:0000313" key="11">
    <source>
        <dbReference type="Proteomes" id="UP000020218"/>
    </source>
</evidence>
<dbReference type="STRING" id="1454001.AW08_02288"/>
<keyword evidence="3 10" id="KW-0808">Transferase</keyword>
<dbReference type="PANTHER" id="PTHR48090:SF3">
    <property type="entry name" value="UNDECAPRENYL-PHOSPHATE 4-DEOXY-4-FORMAMIDO-L-ARABINOSE TRANSFERASE"/>
    <property type="match status" value="1"/>
</dbReference>
<organism evidence="10 11">
    <name type="scientific">Candidatus Accumulibacter adjunctus</name>
    <dbReference type="NCBI Taxonomy" id="1454001"/>
    <lineage>
        <taxon>Bacteria</taxon>
        <taxon>Pseudomonadati</taxon>
        <taxon>Pseudomonadota</taxon>
        <taxon>Betaproteobacteria</taxon>
        <taxon>Candidatus Accumulibacter</taxon>
    </lineage>
</organism>
<feature type="domain" description="Glycosyltransferase 2-like" evidence="9">
    <location>
        <begin position="23"/>
        <end position="180"/>
    </location>
</feature>
<reference evidence="10" key="1">
    <citation type="submission" date="2014-02" db="EMBL/GenBank/DDBJ databases">
        <title>Expanding our view of genomic diversity in Candidatus Accumulibacter clades.</title>
        <authorList>
            <person name="Skennerton C.T."/>
            <person name="Barr J.J."/>
            <person name="Slater F.R."/>
            <person name="Bond P.L."/>
            <person name="Tyson G.W."/>
        </authorList>
    </citation>
    <scope>NUCLEOTIDE SEQUENCE [LARGE SCALE GENOMIC DNA]</scope>
</reference>
<dbReference type="PANTHER" id="PTHR48090">
    <property type="entry name" value="UNDECAPRENYL-PHOSPHATE 4-DEOXY-4-FORMAMIDO-L-ARABINOSE TRANSFERASE-RELATED"/>
    <property type="match status" value="1"/>
</dbReference>
<evidence type="ECO:0000313" key="10">
    <source>
        <dbReference type="EMBL" id="EXI67186.1"/>
    </source>
</evidence>
<feature type="transmembrane region" description="Helical" evidence="8">
    <location>
        <begin position="244"/>
        <end position="266"/>
    </location>
</feature>
<dbReference type="Gene3D" id="3.90.550.10">
    <property type="entry name" value="Spore Coat Polysaccharide Biosynthesis Protein SpsA, Chain A"/>
    <property type="match status" value="1"/>
</dbReference>
<comment type="caution">
    <text evidence="10">The sequence shown here is derived from an EMBL/GenBank/DDBJ whole genome shotgun (WGS) entry which is preliminary data.</text>
</comment>
<evidence type="ECO:0000256" key="4">
    <source>
        <dbReference type="ARBA" id="ARBA00022692"/>
    </source>
</evidence>
<evidence type="ECO:0000256" key="1">
    <source>
        <dbReference type="ARBA" id="ARBA00022475"/>
    </source>
</evidence>